<evidence type="ECO:0000313" key="7">
    <source>
        <dbReference type="EMBL" id="GAA4499612.1"/>
    </source>
</evidence>
<dbReference type="PROSITE" id="PS50936">
    <property type="entry name" value="ENGC_GTPASE"/>
    <property type="match status" value="1"/>
</dbReference>
<sequence>MKKHKLSHGQQRRVQANQQRRLNKAEPHTDDSLLGPAQEGLVISRFGKHADIEDEQGQIHRCNLRRTIKSLVTGDKVVWRAGVAALDGISGVVEAVHPRLTLLSRPDFYDGIKPVAANIEQMIIVSAVVPEFSRNIVDRYLVAAENVEIPPLLLLNKIDLLDEAARAKLDDELRSYEALGYPVLCVSTHTGEGLAELQARLQGKISVFVGQSGVGKSSLVNALMPEAAALIGEVSDLSGLGQHTTTTARLYHFPSGGDLIDSPGIREFALWHLEPERVSWCFVEFRRYLGGCKFRDCKHGKDPGCLIREAVERGDIHPERYENYHRILASMTEAHNARHLNRQ</sequence>
<dbReference type="InterPro" id="IPR012340">
    <property type="entry name" value="NA-bd_OB-fold"/>
</dbReference>
<keyword evidence="2 3" id="KW-0342">GTP-binding</keyword>
<dbReference type="Gene3D" id="3.40.50.300">
    <property type="entry name" value="P-loop containing nucleotide triphosphate hydrolases"/>
    <property type="match status" value="1"/>
</dbReference>
<name>A0ABP8QA15_9GAMM</name>
<comment type="function">
    <text evidence="3">One of several proteins that assist in the late maturation steps of the functional core of the 30S ribosomal subunit. Helps release RbfA from mature subunits. May play a role in the assembly of ribosomal proteins into the subunit. Circularly permuted GTPase that catalyzes slow GTP hydrolysis, GTPase activity is stimulated by the 30S ribosomal subunit.</text>
</comment>
<dbReference type="InterPro" id="IPR010914">
    <property type="entry name" value="RsgA_GTPase_dom"/>
</dbReference>
<dbReference type="PROSITE" id="PS51721">
    <property type="entry name" value="G_CP"/>
    <property type="match status" value="1"/>
</dbReference>
<accession>A0ABP8QA15</accession>
<proteinExistence type="inferred from homology"/>
<evidence type="ECO:0000256" key="2">
    <source>
        <dbReference type="ARBA" id="ARBA00023134"/>
    </source>
</evidence>
<comment type="caution">
    <text evidence="7">The sequence shown here is derived from an EMBL/GenBank/DDBJ whole genome shotgun (WGS) entry which is preliminary data.</text>
</comment>
<dbReference type="PANTHER" id="PTHR32120">
    <property type="entry name" value="SMALL RIBOSOMAL SUBUNIT BIOGENESIS GTPASE RSGA"/>
    <property type="match status" value="1"/>
</dbReference>
<protein>
    <recommendedName>
        <fullName evidence="3">Small ribosomal subunit biogenesis GTPase RsgA</fullName>
        <ecNumber evidence="3">3.6.1.-</ecNumber>
    </recommendedName>
</protein>
<dbReference type="NCBIfam" id="TIGR00157">
    <property type="entry name" value="ribosome small subunit-dependent GTPase A"/>
    <property type="match status" value="1"/>
</dbReference>
<keyword evidence="3" id="KW-0378">Hydrolase</keyword>
<dbReference type="InterPro" id="IPR030378">
    <property type="entry name" value="G_CP_dom"/>
</dbReference>
<dbReference type="SUPFAM" id="SSF52540">
    <property type="entry name" value="P-loop containing nucleoside triphosphate hydrolases"/>
    <property type="match status" value="1"/>
</dbReference>
<dbReference type="EMBL" id="BAABFC010000012">
    <property type="protein sequence ID" value="GAA4499612.1"/>
    <property type="molecule type" value="Genomic_DNA"/>
</dbReference>
<keyword evidence="3" id="KW-0699">rRNA-binding</keyword>
<feature type="binding site" evidence="3">
    <location>
        <begin position="156"/>
        <end position="159"/>
    </location>
    <ligand>
        <name>GTP</name>
        <dbReference type="ChEBI" id="CHEBI:37565"/>
    </ligand>
</feature>
<keyword evidence="3" id="KW-0963">Cytoplasm</keyword>
<evidence type="ECO:0000256" key="4">
    <source>
        <dbReference type="SAM" id="MobiDB-lite"/>
    </source>
</evidence>
<dbReference type="NCBIfam" id="NF008931">
    <property type="entry name" value="PRK12288.1"/>
    <property type="match status" value="1"/>
</dbReference>
<keyword evidence="1 3" id="KW-0547">Nucleotide-binding</keyword>
<keyword evidence="3" id="KW-0862">Zinc</keyword>
<feature type="compositionally biased region" description="Basic residues" evidence="4">
    <location>
        <begin position="1"/>
        <end position="11"/>
    </location>
</feature>
<keyword evidence="3" id="KW-0694">RNA-binding</keyword>
<feature type="binding site" evidence="3">
    <location>
        <begin position="210"/>
        <end position="218"/>
    </location>
    <ligand>
        <name>GTP</name>
        <dbReference type="ChEBI" id="CHEBI:37565"/>
    </ligand>
</feature>
<dbReference type="InterPro" id="IPR004881">
    <property type="entry name" value="Ribosome_biogen_GTPase_RsgA"/>
</dbReference>
<evidence type="ECO:0000313" key="8">
    <source>
        <dbReference type="Proteomes" id="UP001501321"/>
    </source>
</evidence>
<keyword evidence="3" id="KW-0690">Ribosome biogenesis</keyword>
<evidence type="ECO:0000256" key="3">
    <source>
        <dbReference type="HAMAP-Rule" id="MF_01820"/>
    </source>
</evidence>
<dbReference type="Gene3D" id="2.40.50.140">
    <property type="entry name" value="Nucleic acid-binding proteins"/>
    <property type="match status" value="1"/>
</dbReference>
<dbReference type="InterPro" id="IPR027417">
    <property type="entry name" value="P-loop_NTPase"/>
</dbReference>
<feature type="domain" description="CP-type G" evidence="6">
    <location>
        <begin position="108"/>
        <end position="268"/>
    </location>
</feature>
<keyword evidence="8" id="KW-1185">Reference proteome</keyword>
<evidence type="ECO:0000259" key="6">
    <source>
        <dbReference type="PROSITE" id="PS51721"/>
    </source>
</evidence>
<reference evidence="8" key="1">
    <citation type="journal article" date="2019" name="Int. J. Syst. Evol. Microbiol.">
        <title>The Global Catalogue of Microorganisms (GCM) 10K type strain sequencing project: providing services to taxonomists for standard genome sequencing and annotation.</title>
        <authorList>
            <consortium name="The Broad Institute Genomics Platform"/>
            <consortium name="The Broad Institute Genome Sequencing Center for Infectious Disease"/>
            <person name="Wu L."/>
            <person name="Ma J."/>
        </authorList>
    </citation>
    <scope>NUCLEOTIDE SEQUENCE [LARGE SCALE GENOMIC DNA]</scope>
    <source>
        <strain evidence="8">JCM 32226</strain>
    </source>
</reference>
<evidence type="ECO:0000256" key="1">
    <source>
        <dbReference type="ARBA" id="ARBA00022741"/>
    </source>
</evidence>
<dbReference type="Gene3D" id="1.10.40.50">
    <property type="entry name" value="Probable gtpase engc, domain 3"/>
    <property type="match status" value="1"/>
</dbReference>
<keyword evidence="3" id="KW-0479">Metal-binding</keyword>
<feature type="region of interest" description="Disordered" evidence="4">
    <location>
        <begin position="1"/>
        <end position="35"/>
    </location>
</feature>
<dbReference type="PANTHER" id="PTHR32120:SF11">
    <property type="entry name" value="SMALL RIBOSOMAL SUBUNIT BIOGENESIS GTPASE RSGA 1, MITOCHONDRIAL-RELATED"/>
    <property type="match status" value="1"/>
</dbReference>
<feature type="binding site" evidence="3">
    <location>
        <position position="305"/>
    </location>
    <ligand>
        <name>Zn(2+)</name>
        <dbReference type="ChEBI" id="CHEBI:29105"/>
    </ligand>
</feature>
<dbReference type="Proteomes" id="UP001501321">
    <property type="component" value="Unassembled WGS sequence"/>
</dbReference>
<comment type="cofactor">
    <cofactor evidence="3">
        <name>Zn(2+)</name>
        <dbReference type="ChEBI" id="CHEBI:29105"/>
    </cofactor>
    <text evidence="3">Binds 1 zinc ion per subunit.</text>
</comment>
<feature type="binding site" evidence="3">
    <location>
        <position position="292"/>
    </location>
    <ligand>
        <name>Zn(2+)</name>
        <dbReference type="ChEBI" id="CHEBI:29105"/>
    </ligand>
</feature>
<organism evidence="7 8">
    <name type="scientific">Pseudaeromonas paramecii</name>
    <dbReference type="NCBI Taxonomy" id="2138166"/>
    <lineage>
        <taxon>Bacteria</taxon>
        <taxon>Pseudomonadati</taxon>
        <taxon>Pseudomonadota</taxon>
        <taxon>Gammaproteobacteria</taxon>
        <taxon>Aeromonadales</taxon>
        <taxon>Aeromonadaceae</taxon>
        <taxon>Pseudaeromonas</taxon>
    </lineage>
</organism>
<evidence type="ECO:0000259" key="5">
    <source>
        <dbReference type="PROSITE" id="PS50936"/>
    </source>
</evidence>
<comment type="subcellular location">
    <subcellularLocation>
        <location evidence="3">Cytoplasm</location>
    </subcellularLocation>
</comment>
<dbReference type="HAMAP" id="MF_01820">
    <property type="entry name" value="GTPase_RsgA"/>
    <property type="match status" value="1"/>
</dbReference>
<dbReference type="RefSeq" id="WP_345012607.1">
    <property type="nucleotide sequence ID" value="NZ_BAABFC010000012.1"/>
</dbReference>
<dbReference type="EC" id="3.6.1.-" evidence="3"/>
<comment type="subunit">
    <text evidence="3">Monomer. Associates with 30S ribosomal subunit, binds 16S rRNA.</text>
</comment>
<dbReference type="Pfam" id="PF03193">
    <property type="entry name" value="RsgA_GTPase"/>
    <property type="match status" value="1"/>
</dbReference>
<feature type="binding site" evidence="3">
    <location>
        <position position="297"/>
    </location>
    <ligand>
        <name>Zn(2+)</name>
        <dbReference type="ChEBI" id="CHEBI:29105"/>
    </ligand>
</feature>
<dbReference type="CDD" id="cd01854">
    <property type="entry name" value="YjeQ_EngC"/>
    <property type="match status" value="1"/>
</dbReference>
<comment type="similarity">
    <text evidence="3">Belongs to the TRAFAC class YlqF/YawG GTPase family. RsgA subfamily.</text>
</comment>
<gene>
    <name evidence="3 7" type="primary">rsgA</name>
    <name evidence="7" type="ORF">GCM10023095_20040</name>
</gene>
<feature type="domain" description="EngC GTPase" evidence="5">
    <location>
        <begin position="117"/>
        <end position="266"/>
    </location>
</feature>
<feature type="binding site" evidence="3">
    <location>
        <position position="299"/>
    </location>
    <ligand>
        <name>Zn(2+)</name>
        <dbReference type="ChEBI" id="CHEBI:29105"/>
    </ligand>
</feature>